<dbReference type="GO" id="GO:0030214">
    <property type="term" value="P:hyaluronan catabolic process"/>
    <property type="evidence" value="ECO:0007669"/>
    <property type="project" value="TreeGrafter"/>
</dbReference>
<dbReference type="InterPro" id="IPR018155">
    <property type="entry name" value="Hyaluronidase"/>
</dbReference>
<dbReference type="GO" id="GO:0005975">
    <property type="term" value="P:carbohydrate metabolic process"/>
    <property type="evidence" value="ECO:0007669"/>
    <property type="project" value="InterPro"/>
</dbReference>
<comment type="similarity">
    <text evidence="1 4">Belongs to the glycosyl hydrolase 56 family.</text>
</comment>
<dbReference type="AlphaFoldDB" id="A0A7R9FWD1"/>
<gene>
    <name evidence="5" type="ORF">TSIB3V08_LOCUS1818</name>
</gene>
<dbReference type="GO" id="GO:0006952">
    <property type="term" value="P:defense response"/>
    <property type="evidence" value="ECO:0007669"/>
    <property type="project" value="InterPro"/>
</dbReference>
<comment type="catalytic activity">
    <reaction evidence="4">
        <text>Random hydrolysis of (1-&gt;4)-linkages between N-acetyl-beta-D-glucosamine and D-glucuronate residues in hyaluronate.</text>
        <dbReference type="EC" id="3.2.1.35"/>
    </reaction>
</comment>
<dbReference type="PRINTS" id="PR00847">
    <property type="entry name" value="HYALURONDASE"/>
</dbReference>
<protein>
    <recommendedName>
        <fullName evidence="4">Hyaluronidase</fullName>
        <ecNumber evidence="4">3.2.1.35</ecNumber>
    </recommendedName>
</protein>
<evidence type="ECO:0000256" key="4">
    <source>
        <dbReference type="RuleBase" id="RU610713"/>
    </source>
</evidence>
<dbReference type="InterPro" id="IPR013785">
    <property type="entry name" value="Aldolase_TIM"/>
</dbReference>
<evidence type="ECO:0000256" key="1">
    <source>
        <dbReference type="ARBA" id="ARBA00008871"/>
    </source>
</evidence>
<dbReference type="InterPro" id="IPR001329">
    <property type="entry name" value="Venom_Hyaluronidase"/>
</dbReference>
<dbReference type="InterPro" id="IPR017853">
    <property type="entry name" value="GH"/>
</dbReference>
<reference evidence="5" key="1">
    <citation type="submission" date="2020-11" db="EMBL/GenBank/DDBJ databases">
        <authorList>
            <person name="Tran Van P."/>
        </authorList>
    </citation>
    <scope>NUCLEOTIDE SEQUENCE</scope>
</reference>
<dbReference type="PANTHER" id="PTHR11769">
    <property type="entry name" value="HYALURONIDASE"/>
    <property type="match status" value="1"/>
</dbReference>
<accession>A0A7R9FWD1</accession>
<evidence type="ECO:0000256" key="3">
    <source>
        <dbReference type="ARBA" id="ARBA00023180"/>
    </source>
</evidence>
<dbReference type="Pfam" id="PF01630">
    <property type="entry name" value="Glyco_hydro_56"/>
    <property type="match status" value="3"/>
</dbReference>
<proteinExistence type="inferred from homology"/>
<evidence type="ECO:0000313" key="5">
    <source>
        <dbReference type="EMBL" id="CAD7257560.1"/>
    </source>
</evidence>
<organism evidence="5">
    <name type="scientific">Timema shepardi</name>
    <name type="common">Walking stick</name>
    <dbReference type="NCBI Taxonomy" id="629360"/>
    <lineage>
        <taxon>Eukaryota</taxon>
        <taxon>Metazoa</taxon>
        <taxon>Ecdysozoa</taxon>
        <taxon>Arthropoda</taxon>
        <taxon>Hexapoda</taxon>
        <taxon>Insecta</taxon>
        <taxon>Pterygota</taxon>
        <taxon>Neoptera</taxon>
        <taxon>Polyneoptera</taxon>
        <taxon>Phasmatodea</taxon>
        <taxon>Timematodea</taxon>
        <taxon>Timematoidea</taxon>
        <taxon>Timematidae</taxon>
        <taxon>Timema</taxon>
    </lineage>
</organism>
<keyword evidence="3" id="KW-0325">Glycoprotein</keyword>
<dbReference type="PANTHER" id="PTHR11769:SF35">
    <property type="entry name" value="HYALURONIDASE"/>
    <property type="match status" value="1"/>
</dbReference>
<dbReference type="EMBL" id="OC000522">
    <property type="protein sequence ID" value="CAD7257560.1"/>
    <property type="molecule type" value="Genomic_DNA"/>
</dbReference>
<dbReference type="GO" id="GO:0004415">
    <property type="term" value="F:hyalurononglucosaminidase activity"/>
    <property type="evidence" value="ECO:0007669"/>
    <property type="project" value="UniProtKB-UniRule"/>
</dbReference>
<evidence type="ECO:0000256" key="2">
    <source>
        <dbReference type="ARBA" id="ARBA00023157"/>
    </source>
</evidence>
<keyword evidence="2" id="KW-1015">Disulfide bond</keyword>
<dbReference type="SUPFAM" id="SSF51445">
    <property type="entry name" value="(Trans)glycosidases"/>
    <property type="match status" value="3"/>
</dbReference>
<keyword evidence="4" id="KW-0378">Hydrolase</keyword>
<dbReference type="Gene3D" id="3.20.20.70">
    <property type="entry name" value="Aldolase class I"/>
    <property type="match status" value="3"/>
</dbReference>
<dbReference type="EC" id="3.2.1.35" evidence="4"/>
<name>A0A7R9FWD1_TIMSH</name>
<keyword evidence="4" id="KW-0326">Glycosidase</keyword>
<sequence length="464" mass="53577">MHRNFDNETQSSKYHEFRVYWNVPTFMCHRYNLSFNNMSAWNIVQNSEDLFRGERIVILYDPGQFPALLKGPNGKIVHRNGGVPQEGNLTHHLMKIRQDIDRLVSNRFFDDTEILIRPTYDQEEHEGPREIEVEVRVVGDKDKQPTQSSRIQIGKTFWEISPTSELSETVTGLPSGSFVFSSDPIDLSSSDSSLTGMGVLDFESWRPIFRQNWGTLLPYRELSRTIEKNRHPSWKPSLREKEVKINEYKPGIESQTTLAIVELLATSSTLEAIKCGELGPVESSLLTTIFAMYLPQRTNWLFESSEAIYPSLYLSKLDMTEEQHIQYIIGRMNEAVRIASYVPKKITVNPYIWYKYHDSRANFLSKVDLFNSLAIARKFRRGGAIIWGSANDVDTKEKCEELEKYLDNILGPIVKYVSEKRDKDLFTNSNDKHKDVISVTECLKFHKNTKKNQRAEDTAVTVKI</sequence>
<dbReference type="PRINTS" id="PR00846">
    <property type="entry name" value="GLHYDRLASE56"/>
</dbReference>